<keyword evidence="5" id="KW-0190">Covalent protein-DNA linkage</keyword>
<dbReference type="RefSeq" id="WP_090235440.1">
    <property type="nucleotide sequence ID" value="NZ_FNHW01000001.1"/>
</dbReference>
<protein>
    <recommendedName>
        <fullName evidence="8">Abasic site processing protein</fullName>
        <ecNumber evidence="8">3.4.-.-</ecNumber>
    </recommendedName>
</protein>
<sequence length="224" mass="25755">MCGRYSLYADMDFIQEEFDVIIPGTLPKRFNIAPSQDVLVVTADGGDRKAHLYRWGLIPFWAKDPKIGYKMINARAETVDEKSSFRGPLKTKRCLVIADGFYEWKREDKLKQPFHIRLKSGKPFAFAGLWDQWNHKGEIITSCTHITTMPNKLMEDIHDRMPVILNREAQDSWLDPSIQDTEYLKSLLVPYESEQMEAFEVSPVVNSPRNDVADCIVPLSNIST</sequence>
<evidence type="ECO:0000256" key="6">
    <source>
        <dbReference type="ARBA" id="ARBA00023125"/>
    </source>
</evidence>
<dbReference type="EC" id="3.4.-.-" evidence="8"/>
<dbReference type="GO" id="GO:0008233">
    <property type="term" value="F:peptidase activity"/>
    <property type="evidence" value="ECO:0007669"/>
    <property type="project" value="UniProtKB-KW"/>
</dbReference>
<keyword evidence="2 8" id="KW-0645">Protease</keyword>
<evidence type="ECO:0000313" key="10">
    <source>
        <dbReference type="Proteomes" id="UP000199544"/>
    </source>
</evidence>
<dbReference type="AlphaFoldDB" id="A0A1G9XJP0"/>
<dbReference type="Gene3D" id="3.90.1680.10">
    <property type="entry name" value="SOS response associated peptidase-like"/>
    <property type="match status" value="1"/>
</dbReference>
<name>A0A1G9XJP0_9BACL</name>
<proteinExistence type="inferred from homology"/>
<evidence type="ECO:0000256" key="3">
    <source>
        <dbReference type="ARBA" id="ARBA00022763"/>
    </source>
</evidence>
<dbReference type="GO" id="GO:0016829">
    <property type="term" value="F:lyase activity"/>
    <property type="evidence" value="ECO:0007669"/>
    <property type="project" value="UniProtKB-KW"/>
</dbReference>
<evidence type="ECO:0000256" key="2">
    <source>
        <dbReference type="ARBA" id="ARBA00022670"/>
    </source>
</evidence>
<dbReference type="GO" id="GO:0006508">
    <property type="term" value="P:proteolysis"/>
    <property type="evidence" value="ECO:0007669"/>
    <property type="project" value="UniProtKB-KW"/>
</dbReference>
<organism evidence="9 10">
    <name type="scientific">Fictibacillus solisalsi</name>
    <dbReference type="NCBI Taxonomy" id="459525"/>
    <lineage>
        <taxon>Bacteria</taxon>
        <taxon>Bacillati</taxon>
        <taxon>Bacillota</taxon>
        <taxon>Bacilli</taxon>
        <taxon>Bacillales</taxon>
        <taxon>Fictibacillaceae</taxon>
        <taxon>Fictibacillus</taxon>
    </lineage>
</organism>
<dbReference type="OrthoDB" id="9782620at2"/>
<keyword evidence="10" id="KW-1185">Reference proteome</keyword>
<dbReference type="InterPro" id="IPR003738">
    <property type="entry name" value="SRAP"/>
</dbReference>
<dbReference type="GO" id="GO:0003697">
    <property type="term" value="F:single-stranded DNA binding"/>
    <property type="evidence" value="ECO:0007669"/>
    <property type="project" value="InterPro"/>
</dbReference>
<accession>A0A1G9XJP0</accession>
<dbReference type="Proteomes" id="UP000199544">
    <property type="component" value="Unassembled WGS sequence"/>
</dbReference>
<dbReference type="GO" id="GO:0106300">
    <property type="term" value="P:protein-DNA covalent cross-linking repair"/>
    <property type="evidence" value="ECO:0007669"/>
    <property type="project" value="InterPro"/>
</dbReference>
<comment type="similarity">
    <text evidence="1 8">Belongs to the SOS response-associated peptidase family.</text>
</comment>
<keyword evidence="3" id="KW-0227">DNA damage</keyword>
<evidence type="ECO:0000256" key="1">
    <source>
        <dbReference type="ARBA" id="ARBA00008136"/>
    </source>
</evidence>
<reference evidence="10" key="1">
    <citation type="submission" date="2016-10" db="EMBL/GenBank/DDBJ databases">
        <authorList>
            <person name="Varghese N."/>
            <person name="Submissions S."/>
        </authorList>
    </citation>
    <scope>NUCLEOTIDE SEQUENCE [LARGE SCALE GENOMIC DNA]</scope>
    <source>
        <strain evidence="10">CGMCC 1.6854</strain>
    </source>
</reference>
<evidence type="ECO:0000256" key="8">
    <source>
        <dbReference type="RuleBase" id="RU364100"/>
    </source>
</evidence>
<dbReference type="InterPro" id="IPR036590">
    <property type="entry name" value="SRAP-like"/>
</dbReference>
<evidence type="ECO:0000256" key="4">
    <source>
        <dbReference type="ARBA" id="ARBA00022801"/>
    </source>
</evidence>
<keyword evidence="4 8" id="KW-0378">Hydrolase</keyword>
<keyword evidence="7" id="KW-0456">Lyase</keyword>
<keyword evidence="6" id="KW-0238">DNA-binding</keyword>
<evidence type="ECO:0000256" key="5">
    <source>
        <dbReference type="ARBA" id="ARBA00023124"/>
    </source>
</evidence>
<dbReference type="EMBL" id="FNHW01000001">
    <property type="protein sequence ID" value="SDM97042.1"/>
    <property type="molecule type" value="Genomic_DNA"/>
</dbReference>
<dbReference type="PANTHER" id="PTHR13604:SF0">
    <property type="entry name" value="ABASIC SITE PROCESSING PROTEIN HMCES"/>
    <property type="match status" value="1"/>
</dbReference>
<dbReference type="STRING" id="459525.SAMN04488137_2846"/>
<evidence type="ECO:0000313" key="9">
    <source>
        <dbReference type="EMBL" id="SDM97042.1"/>
    </source>
</evidence>
<dbReference type="SUPFAM" id="SSF143081">
    <property type="entry name" value="BB1717-like"/>
    <property type="match status" value="1"/>
</dbReference>
<dbReference type="Pfam" id="PF02586">
    <property type="entry name" value="SRAP"/>
    <property type="match status" value="1"/>
</dbReference>
<dbReference type="PANTHER" id="PTHR13604">
    <property type="entry name" value="DC12-RELATED"/>
    <property type="match status" value="1"/>
</dbReference>
<gene>
    <name evidence="9" type="ORF">SAMN04488137_2846</name>
</gene>
<evidence type="ECO:0000256" key="7">
    <source>
        <dbReference type="ARBA" id="ARBA00023239"/>
    </source>
</evidence>